<keyword evidence="2" id="KW-0812">Transmembrane</keyword>
<dbReference type="Proteomes" id="UP000243077">
    <property type="component" value="Chromosome"/>
</dbReference>
<evidence type="ECO:0000256" key="1">
    <source>
        <dbReference type="SAM" id="MobiDB-lite"/>
    </source>
</evidence>
<gene>
    <name evidence="4" type="ORF">C3B54_111448</name>
</gene>
<dbReference type="InterPro" id="IPR011048">
    <property type="entry name" value="Haem_d1_sf"/>
</dbReference>
<sequence>MPSSRTSLPPRVFAALVALTVSLAAFMPSSTAMAAWQVVNSLEIPGVTPDGAVLSPDGSTYYVVGSDELKTIDVATQTVTGTRTGPTSGFAVDISPDGSQLWVARLYFGTSRVDVLDATDPTLPRLQEIVVPNRPYDIALNGDGSLAAVPNFAGNSVTVIDTATFAKFSAVPVGTGPISLDFNGDTLYVQSTADDSVSVVDVSDTANITVSETITGVSDPQRVAVSPDGSELWVTSLRGTITVIDTATNTIDRTITSVPRSDGIAFRSTSPEVVVTSNSSSRDALYFVEQASGDVAATVAPEVGSTGGLAVSSVDDSVVFYERDVFGVSSVFFVEDIEQLQEVVTPESAPSARAAEAALHLDATATGGIAVAETRVLAEGQGLARGEAFTLTLEPGGQVLASGTASRLGSFSTHTALPAGLTPGTYTLTLNSKDPAGNLLVLTERFGIDASGLFTAPSPATASNSGTDTTSAEATPAAETSGDEAEEPATKTDSDSSDATEASTTTQGSDDNTTPAGSNDTDSSTNSSPEGTSDPIPGWLVITASSILITLVLGGVGIGIYRARQARAG</sequence>
<feature type="compositionally biased region" description="Polar residues" evidence="1">
    <location>
        <begin position="458"/>
        <end position="468"/>
    </location>
</feature>
<keyword evidence="5" id="KW-1185">Reference proteome</keyword>
<dbReference type="PANTHER" id="PTHR47197">
    <property type="entry name" value="PROTEIN NIRF"/>
    <property type="match status" value="1"/>
</dbReference>
<dbReference type="OrthoDB" id="4986522at2"/>
<reference evidence="4 5" key="1">
    <citation type="submission" date="2018-02" db="EMBL/GenBank/DDBJ databases">
        <title>Complete genome of the streamlined marine actinobacterium Pontimonas salivibrio CL-TW6 adapted to coastal planktonic lifestype.</title>
        <authorList>
            <person name="Cho B.C."/>
            <person name="Hardies S.C."/>
            <person name="Jang G.I."/>
            <person name="Hwang C.Y."/>
        </authorList>
    </citation>
    <scope>NUCLEOTIDE SEQUENCE [LARGE SCALE GENOMIC DNA]</scope>
    <source>
        <strain evidence="4 5">CL-TW6</strain>
    </source>
</reference>
<proteinExistence type="predicted"/>
<feature type="region of interest" description="Disordered" evidence="1">
    <location>
        <begin position="457"/>
        <end position="534"/>
    </location>
</feature>
<feature type="transmembrane region" description="Helical" evidence="2">
    <location>
        <begin position="536"/>
        <end position="561"/>
    </location>
</feature>
<keyword evidence="2" id="KW-1133">Transmembrane helix</keyword>
<feature type="compositionally biased region" description="Low complexity" evidence="1">
    <location>
        <begin position="469"/>
        <end position="480"/>
    </location>
</feature>
<dbReference type="PANTHER" id="PTHR47197:SF3">
    <property type="entry name" value="DIHYDRO-HEME D1 DEHYDROGENASE"/>
    <property type="match status" value="1"/>
</dbReference>
<feature type="compositionally biased region" description="Polar residues" evidence="1">
    <location>
        <begin position="507"/>
        <end position="517"/>
    </location>
</feature>
<keyword evidence="2" id="KW-0472">Membrane</keyword>
<dbReference type="InterPro" id="IPR011044">
    <property type="entry name" value="Quino_amine_DH_bsu"/>
</dbReference>
<feature type="compositionally biased region" description="Low complexity" evidence="1">
    <location>
        <begin position="518"/>
        <end position="528"/>
    </location>
</feature>
<keyword evidence="3" id="KW-0732">Signal</keyword>
<dbReference type="EMBL" id="CP026923">
    <property type="protein sequence ID" value="AVG24390.1"/>
    <property type="molecule type" value="Genomic_DNA"/>
</dbReference>
<dbReference type="InterPro" id="IPR051200">
    <property type="entry name" value="Host-pathogen_enzymatic-act"/>
</dbReference>
<dbReference type="SUPFAM" id="SSF51004">
    <property type="entry name" value="C-terminal (heme d1) domain of cytochrome cd1-nitrite reductase"/>
    <property type="match status" value="1"/>
</dbReference>
<organism evidence="4 5">
    <name type="scientific">Pontimonas salivibrio</name>
    <dbReference type="NCBI Taxonomy" id="1159327"/>
    <lineage>
        <taxon>Bacteria</taxon>
        <taxon>Bacillati</taxon>
        <taxon>Actinomycetota</taxon>
        <taxon>Actinomycetes</taxon>
        <taxon>Micrococcales</taxon>
        <taxon>Microbacteriaceae</taxon>
        <taxon>Pontimonas</taxon>
    </lineage>
</organism>
<evidence type="ECO:0000256" key="2">
    <source>
        <dbReference type="SAM" id="Phobius"/>
    </source>
</evidence>
<dbReference type="Gene3D" id="2.130.10.10">
    <property type="entry name" value="YVTN repeat-like/Quinoprotein amine dehydrogenase"/>
    <property type="match status" value="2"/>
</dbReference>
<accession>A0A2L2BRW7</accession>
<dbReference type="KEGG" id="psai:C3B54_111448"/>
<dbReference type="SUPFAM" id="SSF50969">
    <property type="entry name" value="YVTN repeat-like/Quinoprotein amine dehydrogenase"/>
    <property type="match status" value="1"/>
</dbReference>
<protein>
    <submittedName>
        <fullName evidence="4">WD-40 repeat protein</fullName>
    </submittedName>
</protein>
<feature type="signal peptide" evidence="3">
    <location>
        <begin position="1"/>
        <end position="34"/>
    </location>
</feature>
<name>A0A2L2BRW7_9MICO</name>
<dbReference type="AlphaFoldDB" id="A0A2L2BRW7"/>
<dbReference type="InterPro" id="IPR015943">
    <property type="entry name" value="WD40/YVTN_repeat-like_dom_sf"/>
</dbReference>
<evidence type="ECO:0000313" key="4">
    <source>
        <dbReference type="EMBL" id="AVG24390.1"/>
    </source>
</evidence>
<feature type="chain" id="PRO_5018193403" evidence="3">
    <location>
        <begin position="35"/>
        <end position="569"/>
    </location>
</feature>
<dbReference type="RefSeq" id="WP_104913873.1">
    <property type="nucleotide sequence ID" value="NZ_CP026923.1"/>
</dbReference>
<evidence type="ECO:0000256" key="3">
    <source>
        <dbReference type="SAM" id="SignalP"/>
    </source>
</evidence>
<evidence type="ECO:0000313" key="5">
    <source>
        <dbReference type="Proteomes" id="UP000243077"/>
    </source>
</evidence>
<feature type="compositionally biased region" description="Low complexity" evidence="1">
    <location>
        <begin position="497"/>
        <end position="506"/>
    </location>
</feature>